<evidence type="ECO:0000256" key="1">
    <source>
        <dbReference type="ARBA" id="ARBA00022801"/>
    </source>
</evidence>
<dbReference type="AlphaFoldDB" id="A0A835W2R9"/>
<dbReference type="SUPFAM" id="SSF55811">
    <property type="entry name" value="Nudix"/>
    <property type="match status" value="1"/>
</dbReference>
<evidence type="ECO:0000313" key="6">
    <source>
        <dbReference type="Proteomes" id="UP000613740"/>
    </source>
</evidence>
<protein>
    <recommendedName>
        <fullName evidence="4">Nudix hydrolase domain-containing protein</fullName>
    </recommendedName>
</protein>
<keyword evidence="1 2" id="KW-0378">Hydrolase</keyword>
<dbReference type="EMBL" id="JAEHOD010000055">
    <property type="protein sequence ID" value="KAG2434924.1"/>
    <property type="molecule type" value="Genomic_DNA"/>
</dbReference>
<feature type="domain" description="Nudix hydrolase" evidence="4">
    <location>
        <begin position="61"/>
        <end position="227"/>
    </location>
</feature>
<proteinExistence type="inferred from homology"/>
<dbReference type="CDD" id="cd04673">
    <property type="entry name" value="NUDIX_ADPRase"/>
    <property type="match status" value="1"/>
</dbReference>
<dbReference type="PANTHER" id="PTHR43736:SF1">
    <property type="entry name" value="DIHYDRONEOPTERIN TRIPHOSPHATE DIPHOSPHATASE"/>
    <property type="match status" value="1"/>
</dbReference>
<comment type="caution">
    <text evidence="5">The sequence shown here is derived from an EMBL/GenBank/DDBJ whole genome shotgun (WGS) entry which is preliminary data.</text>
</comment>
<keyword evidence="6" id="KW-1185">Reference proteome</keyword>
<feature type="region of interest" description="Disordered" evidence="3">
    <location>
        <begin position="125"/>
        <end position="144"/>
    </location>
</feature>
<feature type="region of interest" description="Disordered" evidence="3">
    <location>
        <begin position="33"/>
        <end position="60"/>
    </location>
</feature>
<comment type="similarity">
    <text evidence="2">Belongs to the Nudix hydrolase family.</text>
</comment>
<dbReference type="OrthoDB" id="447842at2759"/>
<name>A0A835W2R9_9CHLO</name>
<dbReference type="PROSITE" id="PS00893">
    <property type="entry name" value="NUDIX_BOX"/>
    <property type="match status" value="1"/>
</dbReference>
<dbReference type="InterPro" id="IPR020084">
    <property type="entry name" value="NUDIX_hydrolase_CS"/>
</dbReference>
<accession>A0A835W2R9</accession>
<evidence type="ECO:0000256" key="2">
    <source>
        <dbReference type="RuleBase" id="RU003476"/>
    </source>
</evidence>
<dbReference type="PANTHER" id="PTHR43736">
    <property type="entry name" value="ADP-RIBOSE PYROPHOSPHATASE"/>
    <property type="match status" value="1"/>
</dbReference>
<evidence type="ECO:0000259" key="4">
    <source>
        <dbReference type="PROSITE" id="PS51462"/>
    </source>
</evidence>
<dbReference type="InterPro" id="IPR000086">
    <property type="entry name" value="NUDIX_hydrolase_dom"/>
</dbReference>
<dbReference type="Pfam" id="PF00293">
    <property type="entry name" value="NUDIX"/>
    <property type="match status" value="1"/>
</dbReference>
<dbReference type="InterPro" id="IPR015797">
    <property type="entry name" value="NUDIX_hydrolase-like_dom_sf"/>
</dbReference>
<dbReference type="PROSITE" id="PS51462">
    <property type="entry name" value="NUDIX"/>
    <property type="match status" value="1"/>
</dbReference>
<dbReference type="GO" id="GO:0016787">
    <property type="term" value="F:hydrolase activity"/>
    <property type="evidence" value="ECO:0007669"/>
    <property type="project" value="UniProtKB-KW"/>
</dbReference>
<feature type="compositionally biased region" description="Low complexity" evidence="3">
    <location>
        <begin position="33"/>
        <end position="45"/>
    </location>
</feature>
<organism evidence="5 6">
    <name type="scientific">Chlamydomonas schloesseri</name>
    <dbReference type="NCBI Taxonomy" id="2026947"/>
    <lineage>
        <taxon>Eukaryota</taxon>
        <taxon>Viridiplantae</taxon>
        <taxon>Chlorophyta</taxon>
        <taxon>core chlorophytes</taxon>
        <taxon>Chlorophyceae</taxon>
        <taxon>CS clade</taxon>
        <taxon>Chlamydomonadales</taxon>
        <taxon>Chlamydomonadaceae</taxon>
        <taxon>Chlamydomonas</taxon>
    </lineage>
</organism>
<dbReference type="InterPro" id="IPR020476">
    <property type="entry name" value="Nudix_hydrolase"/>
</dbReference>
<reference evidence="5" key="1">
    <citation type="journal article" date="2020" name="bioRxiv">
        <title>Comparative genomics of Chlamydomonas.</title>
        <authorList>
            <person name="Craig R.J."/>
            <person name="Hasan A.R."/>
            <person name="Ness R.W."/>
            <person name="Keightley P.D."/>
        </authorList>
    </citation>
    <scope>NUCLEOTIDE SEQUENCE</scope>
    <source>
        <strain evidence="5">CCAP 11/173</strain>
    </source>
</reference>
<dbReference type="Proteomes" id="UP000613740">
    <property type="component" value="Unassembled WGS sequence"/>
</dbReference>
<gene>
    <name evidence="5" type="ORF">HYH02_012122</name>
</gene>
<evidence type="ECO:0000313" key="5">
    <source>
        <dbReference type="EMBL" id="KAG2434924.1"/>
    </source>
</evidence>
<sequence length="232" mass="24306">MIVNLSRPLANSGALASAFAQRFSRGRQVFSHQAASATTATQAASNSPDKGSGPSRAYPREPRVGVGVVVFRTPPVLGGPDPEVLLVRRAKEPDKGKWCLPGGSLELGETLAACAAREVKEEAGLSLGGASDASPSSPNHAPWDLMKNGPMPFAAVDVIRKEPDGGVKFHYAVIEVAAVCCDPAAVPVPGDDADGAIWVPLGKMRGMPDMTVRCDEMAEEAYRRFAMPAAAR</sequence>
<dbReference type="Gene3D" id="3.90.79.10">
    <property type="entry name" value="Nucleoside Triphosphate Pyrophosphohydrolase"/>
    <property type="match status" value="1"/>
</dbReference>
<dbReference type="PRINTS" id="PR00502">
    <property type="entry name" value="NUDIXFAMILY"/>
</dbReference>
<evidence type="ECO:0000256" key="3">
    <source>
        <dbReference type="SAM" id="MobiDB-lite"/>
    </source>
</evidence>